<accession>A0A9P7HJK0</accession>
<feature type="non-terminal residue" evidence="2">
    <location>
        <position position="1"/>
    </location>
</feature>
<evidence type="ECO:0000313" key="2">
    <source>
        <dbReference type="EMBL" id="KAG5742686.1"/>
    </source>
</evidence>
<reference evidence="2" key="1">
    <citation type="journal article" date="2020" name="bioRxiv">
        <title>Historical genomics reveals the evolutionary mechanisms behind multiple outbreaks of the host-specific coffee wilt pathogen Fusarium xylarioides.</title>
        <authorList>
            <person name="Peck D."/>
            <person name="Nowell R.W."/>
            <person name="Flood J."/>
            <person name="Ryan M.J."/>
            <person name="Barraclough T.G."/>
        </authorList>
    </citation>
    <scope>NUCLEOTIDE SEQUENCE</scope>
    <source>
        <strain evidence="2">IMI 127659i</strain>
    </source>
</reference>
<proteinExistence type="predicted"/>
<dbReference type="OrthoDB" id="4980266at2759"/>
<dbReference type="Proteomes" id="UP000750502">
    <property type="component" value="Unassembled WGS sequence"/>
</dbReference>
<dbReference type="AlphaFoldDB" id="A0A9P7HJK0"/>
<dbReference type="InterPro" id="IPR038717">
    <property type="entry name" value="Tc1-like_DDE_dom"/>
</dbReference>
<keyword evidence="3" id="KW-1185">Reference proteome</keyword>
<protein>
    <recommendedName>
        <fullName evidence="1">Tc1-like transposase DDE domain-containing protein</fullName>
    </recommendedName>
</protein>
<name>A0A9P7HJK0_9HYPO</name>
<dbReference type="Gene3D" id="3.30.420.10">
    <property type="entry name" value="Ribonuclease H-like superfamily/Ribonuclease H"/>
    <property type="match status" value="1"/>
</dbReference>
<comment type="caution">
    <text evidence="2">The sequence shown here is derived from an EMBL/GenBank/DDBJ whole genome shotgun (WGS) entry which is preliminary data.</text>
</comment>
<dbReference type="Pfam" id="PF13358">
    <property type="entry name" value="DDE_3"/>
    <property type="match status" value="1"/>
</dbReference>
<dbReference type="InterPro" id="IPR036397">
    <property type="entry name" value="RNaseH_sf"/>
</dbReference>
<sequence length="133" mass="15844">AYNYCVGPLEHANSFLHQVKQLTSCHDVYFQQDNSSVHTADYTKTYMQEHFPHRLLPWSRYSPDLNPIENLWPIMEMWIDDHYDTDSLNRQQQKEAIDAAWEAIDEDFLVKLSLSTRDRFLRCIREGGFPLDY</sequence>
<dbReference type="GO" id="GO:0003676">
    <property type="term" value="F:nucleic acid binding"/>
    <property type="evidence" value="ECO:0007669"/>
    <property type="project" value="InterPro"/>
</dbReference>
<reference evidence="2" key="2">
    <citation type="submission" date="2020-10" db="EMBL/GenBank/DDBJ databases">
        <authorList>
            <person name="Peck L.D."/>
            <person name="Nowell R.W."/>
            <person name="Flood J."/>
            <person name="Ryan M.J."/>
            <person name="Barraclough T.G."/>
        </authorList>
    </citation>
    <scope>NUCLEOTIDE SEQUENCE</scope>
    <source>
        <strain evidence="2">IMI 127659i</strain>
    </source>
</reference>
<gene>
    <name evidence="2" type="ORF">H9Q72_014533</name>
</gene>
<evidence type="ECO:0000313" key="3">
    <source>
        <dbReference type="Proteomes" id="UP000750502"/>
    </source>
</evidence>
<dbReference type="EMBL" id="JADFTT010004092">
    <property type="protein sequence ID" value="KAG5742686.1"/>
    <property type="molecule type" value="Genomic_DNA"/>
</dbReference>
<evidence type="ECO:0000259" key="1">
    <source>
        <dbReference type="Pfam" id="PF13358"/>
    </source>
</evidence>
<feature type="domain" description="Tc1-like transposase DDE" evidence="1">
    <location>
        <begin position="13"/>
        <end position="82"/>
    </location>
</feature>
<organism evidence="2 3">
    <name type="scientific">Fusarium xylarioides</name>
    <dbReference type="NCBI Taxonomy" id="221167"/>
    <lineage>
        <taxon>Eukaryota</taxon>
        <taxon>Fungi</taxon>
        <taxon>Dikarya</taxon>
        <taxon>Ascomycota</taxon>
        <taxon>Pezizomycotina</taxon>
        <taxon>Sordariomycetes</taxon>
        <taxon>Hypocreomycetidae</taxon>
        <taxon>Hypocreales</taxon>
        <taxon>Nectriaceae</taxon>
        <taxon>Fusarium</taxon>
        <taxon>Fusarium fujikuroi species complex</taxon>
    </lineage>
</organism>